<comment type="caution">
    <text evidence="1">The sequence shown here is derived from an EMBL/GenBank/DDBJ whole genome shotgun (WGS) entry which is preliminary data.</text>
</comment>
<dbReference type="AlphaFoldDB" id="A0A365H6R6"/>
<dbReference type="Proteomes" id="UP000251891">
    <property type="component" value="Unassembled WGS sequence"/>
</dbReference>
<name>A0A365H6R6_9ACTN</name>
<proteinExistence type="predicted"/>
<sequence length="83" mass="9677">MAQALDTLKRFLRRPILDPMCPCCDPREALDILHGIVTALPPRSRPPVTALVEPLGERYRARTLPDPRLRPDQPWWWRRVAEI</sequence>
<evidence type="ECO:0000313" key="2">
    <source>
        <dbReference type="Proteomes" id="UP000251891"/>
    </source>
</evidence>
<gene>
    <name evidence="1" type="ORF">DPM19_13140</name>
</gene>
<dbReference type="EMBL" id="QLYX01000005">
    <property type="protein sequence ID" value="RAY14692.1"/>
    <property type="molecule type" value="Genomic_DNA"/>
</dbReference>
<evidence type="ECO:0000313" key="1">
    <source>
        <dbReference type="EMBL" id="RAY14692.1"/>
    </source>
</evidence>
<accession>A0A365H6R6</accession>
<reference evidence="1 2" key="1">
    <citation type="submission" date="2018-06" db="EMBL/GenBank/DDBJ databases">
        <title>Actinomadura craniellae sp. nov. isolated from marine sponge Craniella sp.</title>
        <authorList>
            <person name="Li L."/>
            <person name="Xu Q.H."/>
            <person name="Lin H.W."/>
            <person name="Lu Y.H."/>
        </authorList>
    </citation>
    <scope>NUCLEOTIDE SEQUENCE [LARGE SCALE GENOMIC DNA]</scope>
    <source>
        <strain evidence="1 2">LHW63021</strain>
    </source>
</reference>
<organism evidence="1 2">
    <name type="scientific">Actinomadura craniellae</name>
    <dbReference type="NCBI Taxonomy" id="2231787"/>
    <lineage>
        <taxon>Bacteria</taxon>
        <taxon>Bacillati</taxon>
        <taxon>Actinomycetota</taxon>
        <taxon>Actinomycetes</taxon>
        <taxon>Streptosporangiales</taxon>
        <taxon>Thermomonosporaceae</taxon>
        <taxon>Actinomadura</taxon>
    </lineage>
</organism>
<protein>
    <submittedName>
        <fullName evidence="1">Uncharacterized protein</fullName>
    </submittedName>
</protein>
<keyword evidence="2" id="KW-1185">Reference proteome</keyword>